<dbReference type="Gene3D" id="3.10.129.10">
    <property type="entry name" value="Hotdog Thioesterase"/>
    <property type="match status" value="1"/>
</dbReference>
<gene>
    <name evidence="3" type="ORF">JIN82_16805</name>
</gene>
<dbReference type="EMBL" id="JAENIM010000047">
    <property type="protein sequence ID" value="MBK1792827.1"/>
    <property type="molecule type" value="Genomic_DNA"/>
</dbReference>
<dbReference type="InterPro" id="IPR029069">
    <property type="entry name" value="HotDog_dom_sf"/>
</dbReference>
<dbReference type="Proteomes" id="UP000624703">
    <property type="component" value="Unassembled WGS sequence"/>
</dbReference>
<protein>
    <submittedName>
        <fullName evidence="3">Acyl-CoA thioesterase</fullName>
    </submittedName>
</protein>
<dbReference type="RefSeq" id="WP_200312832.1">
    <property type="nucleotide sequence ID" value="NZ_JAENIM010000047.1"/>
</dbReference>
<evidence type="ECO:0000313" key="4">
    <source>
        <dbReference type="Proteomes" id="UP000624703"/>
    </source>
</evidence>
<dbReference type="GO" id="GO:0047617">
    <property type="term" value="F:fatty acyl-CoA hydrolase activity"/>
    <property type="evidence" value="ECO:0007669"/>
    <property type="project" value="TreeGrafter"/>
</dbReference>
<keyword evidence="4" id="KW-1185">Reference proteome</keyword>
<dbReference type="SUPFAM" id="SSF54637">
    <property type="entry name" value="Thioesterase/thiol ester dehydrase-isomerase"/>
    <property type="match status" value="1"/>
</dbReference>
<evidence type="ECO:0000256" key="1">
    <source>
        <dbReference type="ARBA" id="ARBA00005953"/>
    </source>
</evidence>
<dbReference type="PANTHER" id="PTHR31793:SF27">
    <property type="entry name" value="NOVEL THIOESTERASE SUPERFAMILY DOMAIN AND SAPOSIN A-TYPE DOMAIN CONTAINING PROTEIN (0610012H03RIK)"/>
    <property type="match status" value="1"/>
</dbReference>
<dbReference type="AlphaFoldDB" id="A0A8J7MH41"/>
<sequence length="140" mass="16190">MSEPAPTLITEDEVMFYDTDCGQVVHNLAYLRMLERCRTKLAAEKMGMDLAAMAEQSLFPVVVNINVNYKMSALYGDTIVTTGRLSKLDRVRFYFDFEMRRQSNNDLLITSQHTLALVEMPGAKIQRLPADWRDRWTFDD</sequence>
<evidence type="ECO:0000313" key="3">
    <source>
        <dbReference type="EMBL" id="MBK1792827.1"/>
    </source>
</evidence>
<dbReference type="Pfam" id="PF13279">
    <property type="entry name" value="4HBT_2"/>
    <property type="match status" value="1"/>
</dbReference>
<dbReference type="InterPro" id="IPR006684">
    <property type="entry name" value="YbgC/YbaW"/>
</dbReference>
<evidence type="ECO:0000256" key="2">
    <source>
        <dbReference type="ARBA" id="ARBA00022801"/>
    </source>
</evidence>
<dbReference type="InterPro" id="IPR050563">
    <property type="entry name" value="4-hydroxybenzoyl-CoA_TE"/>
</dbReference>
<name>A0A8J7MH41_9BACT</name>
<dbReference type="PANTHER" id="PTHR31793">
    <property type="entry name" value="4-HYDROXYBENZOYL-COA THIOESTERASE FAMILY MEMBER"/>
    <property type="match status" value="1"/>
</dbReference>
<keyword evidence="2" id="KW-0378">Hydrolase</keyword>
<comment type="caution">
    <text evidence="3">The sequence shown here is derived from an EMBL/GenBank/DDBJ whole genome shotgun (WGS) entry which is preliminary data.</text>
</comment>
<organism evidence="3 4">
    <name type="scientific">Persicirhabdus sediminis</name>
    <dbReference type="NCBI Taxonomy" id="454144"/>
    <lineage>
        <taxon>Bacteria</taxon>
        <taxon>Pseudomonadati</taxon>
        <taxon>Verrucomicrobiota</taxon>
        <taxon>Verrucomicrobiia</taxon>
        <taxon>Verrucomicrobiales</taxon>
        <taxon>Verrucomicrobiaceae</taxon>
        <taxon>Persicirhabdus</taxon>
    </lineage>
</organism>
<comment type="similarity">
    <text evidence="1">Belongs to the 4-hydroxybenzoyl-CoA thioesterase family.</text>
</comment>
<dbReference type="PIRSF" id="PIRSF003230">
    <property type="entry name" value="YbgC"/>
    <property type="match status" value="1"/>
</dbReference>
<dbReference type="CDD" id="cd00586">
    <property type="entry name" value="4HBT"/>
    <property type="match status" value="1"/>
</dbReference>
<accession>A0A8J7MH41</accession>
<proteinExistence type="inferred from homology"/>
<reference evidence="3" key="1">
    <citation type="submission" date="2021-01" db="EMBL/GenBank/DDBJ databases">
        <title>Modified the classification status of verrucomicrobia.</title>
        <authorList>
            <person name="Feng X."/>
        </authorList>
    </citation>
    <scope>NUCLEOTIDE SEQUENCE</scope>
    <source>
        <strain evidence="3">_KCTC 22039</strain>
    </source>
</reference>